<feature type="compositionally biased region" description="Polar residues" evidence="1">
    <location>
        <begin position="146"/>
        <end position="161"/>
    </location>
</feature>
<evidence type="ECO:0000313" key="4">
    <source>
        <dbReference type="Proteomes" id="UP000027195"/>
    </source>
</evidence>
<dbReference type="InterPro" id="IPR007275">
    <property type="entry name" value="YTH_domain"/>
</dbReference>
<dbReference type="GO" id="GO:1990247">
    <property type="term" value="F:N6-methyladenosine-containing RNA reader activity"/>
    <property type="evidence" value="ECO:0007669"/>
    <property type="project" value="TreeGrafter"/>
</dbReference>
<feature type="region of interest" description="Disordered" evidence="1">
    <location>
        <begin position="266"/>
        <end position="386"/>
    </location>
</feature>
<feature type="compositionally biased region" description="Low complexity" evidence="1">
    <location>
        <begin position="444"/>
        <end position="476"/>
    </location>
</feature>
<dbReference type="OrthoDB" id="6103986at2759"/>
<dbReference type="EMBL" id="KL198017">
    <property type="protein sequence ID" value="KDQ20939.1"/>
    <property type="molecule type" value="Genomic_DNA"/>
</dbReference>
<sequence length="1129" mass="120931">MAVTEPWTLRMPPDGDILAAATNSLIRSVIPNFIPKDPHLVAPLDRPSPQTGQGGGSHPGAHLGSRARRASWSTPGPTRDTTSGSAAQPLLAIDDRGMVAPPPADESERALRGSRRNTRPPRADPGPSGPALPALSPAHYGHVHGQQPTQPQQASRRSYQSRPPFHHAQQSYFHAHAPPREPFPAATPQAYGYSPSSQLVQPHSLTYAQPHYQTGSYTVSSSAQLPLLQSAPQYAFSPSYTAHDMASPGHYGTISSSDVSAYPAYKPLTSSDGAPTHSGYTPHPRSQASYPDSAQHPLHGPSQFSPQPQLSSQRPQQQQQQASPHAAQPYAPLHFTDPTASGSIYGYPHPHSFPHPSPSFQYPPSTPFGHQYHPGPPPSDDTSPGVWWYLATPPHVAAASPYPQGQPQYPSYSQPSLHISSIIAPQSETTFPYPTLSHSPPIPSSNSPSSSAPKQQPSPHSSTPPALSTAPAPTISARRRQSPHPSLRIAGPSPLGGAFSGNPAHTAHAVDRASPPSGSGSGSRARREILGGSATRKPYHPFPPSYRSEWVMWVGNVPSDATHDEVWKFFTMRYSSDPVPTLAALTAAVSLTSTPSPRRETGVSDESSTAGAHQPLTSLPLGPAPQHASPTQPGVGSGHEAGGNPSAAPDANGVLSIFLIARSNCSFVNFASKEQLNRAVDYFNGRQLRPGDPRCMRLVCRVRQRDDDLRAGVGGQRGMGMHVRWVREKEEREKATVGSIASDDRASLSPPFSSDSSPPVLRHATDEDEPPRPRPKLRRSNSSGESTDSSFLARHFPKRYFILKSLSQVELNLSVEQGLWATQPHNEPILDQAFRTSTDVYLIFSANKSGEFFGYAKMASPVPAQDARPQSLHLDLSPPSFGGVLCNPHARLAASAPTMIPEDPAEDDADAERGPDPPGEYPFFAKPLTSTPGEELAAPSTVPVSSSGASFDGYAAASSPPVGQVPHPVSMPASAPAAVGRQSFSPIAAKRRMAGSLDVQREPWRIGLSENPRYAAYLGQSSHAGDSSNRSQQGPGEAAGDATESAREERVGSWSNPFKVEWIRIGRLPFHKTRHIRNPWNGDREVKVSRDGTELEPTVGQRLLDEWNQLDRPASSGRSTRASSASARS</sequence>
<feature type="region of interest" description="Disordered" evidence="1">
    <location>
        <begin position="40"/>
        <end position="164"/>
    </location>
</feature>
<dbReference type="GO" id="GO:0005654">
    <property type="term" value="C:nucleoplasm"/>
    <property type="evidence" value="ECO:0007669"/>
    <property type="project" value="TreeGrafter"/>
</dbReference>
<feature type="domain" description="YTH" evidence="2">
    <location>
        <begin position="798"/>
        <end position="932"/>
    </location>
</feature>
<reference evidence="4" key="1">
    <citation type="journal article" date="2014" name="Proc. Natl. Acad. Sci. U.S.A.">
        <title>Extensive sampling of basidiomycete genomes demonstrates inadequacy of the white-rot/brown-rot paradigm for wood decay fungi.</title>
        <authorList>
            <person name="Riley R."/>
            <person name="Salamov A.A."/>
            <person name="Brown D.W."/>
            <person name="Nagy L.G."/>
            <person name="Floudas D."/>
            <person name="Held B.W."/>
            <person name="Levasseur A."/>
            <person name="Lombard V."/>
            <person name="Morin E."/>
            <person name="Otillar R."/>
            <person name="Lindquist E.A."/>
            <person name="Sun H."/>
            <person name="LaButti K.M."/>
            <person name="Schmutz J."/>
            <person name="Jabbour D."/>
            <person name="Luo H."/>
            <person name="Baker S.E."/>
            <person name="Pisabarro A.G."/>
            <person name="Walton J.D."/>
            <person name="Blanchette R.A."/>
            <person name="Henrissat B."/>
            <person name="Martin F."/>
            <person name="Cullen D."/>
            <person name="Hibbett D.S."/>
            <person name="Grigoriev I.V."/>
        </authorList>
    </citation>
    <scope>NUCLEOTIDE SEQUENCE [LARGE SCALE GENOMIC DNA]</scope>
    <source>
        <strain evidence="4">FD-172 SS1</strain>
    </source>
</reference>
<dbReference type="GO" id="GO:0003729">
    <property type="term" value="F:mRNA binding"/>
    <property type="evidence" value="ECO:0007669"/>
    <property type="project" value="TreeGrafter"/>
</dbReference>
<feature type="region of interest" description="Disordered" evidence="1">
    <location>
        <begin position="429"/>
        <end position="541"/>
    </location>
</feature>
<dbReference type="Pfam" id="PF04146">
    <property type="entry name" value="YTH"/>
    <property type="match status" value="1"/>
</dbReference>
<feature type="domain" description="YTH" evidence="2">
    <location>
        <begin position="974"/>
        <end position="1107"/>
    </location>
</feature>
<feature type="compositionally biased region" description="Low complexity" evidence="1">
    <location>
        <begin position="301"/>
        <end position="332"/>
    </location>
</feature>
<feature type="compositionally biased region" description="Polar residues" evidence="1">
    <location>
        <begin position="780"/>
        <end position="789"/>
    </location>
</feature>
<feature type="region of interest" description="Disordered" evidence="1">
    <location>
        <begin position="591"/>
        <end position="647"/>
    </location>
</feature>
<feature type="region of interest" description="Disordered" evidence="1">
    <location>
        <begin position="1090"/>
        <end position="1129"/>
    </location>
</feature>
<feature type="region of interest" description="Disordered" evidence="1">
    <location>
        <begin position="1019"/>
        <end position="1051"/>
    </location>
</feature>
<feature type="compositionally biased region" description="Polar residues" evidence="1">
    <location>
        <begin position="604"/>
        <end position="617"/>
    </location>
</feature>
<accession>A0A067MZA2</accession>
<protein>
    <recommendedName>
        <fullName evidence="2">YTH domain-containing protein</fullName>
    </recommendedName>
</protein>
<dbReference type="InParanoid" id="A0A067MZA2"/>
<proteinExistence type="predicted"/>
<dbReference type="PANTHER" id="PTHR12357">
    <property type="entry name" value="YTH YT521-B HOMOLOGY DOMAIN-CONTAINING"/>
    <property type="match status" value="1"/>
</dbReference>
<feature type="region of interest" description="Disordered" evidence="1">
    <location>
        <begin position="176"/>
        <end position="197"/>
    </location>
</feature>
<evidence type="ECO:0000313" key="3">
    <source>
        <dbReference type="EMBL" id="KDQ20939.1"/>
    </source>
</evidence>
<gene>
    <name evidence="3" type="ORF">BOTBODRAFT_323031</name>
</gene>
<dbReference type="PROSITE" id="PS50882">
    <property type="entry name" value="YTH"/>
    <property type="match status" value="2"/>
</dbReference>
<organism evidence="3 4">
    <name type="scientific">Botryobasidium botryosum (strain FD-172 SS1)</name>
    <dbReference type="NCBI Taxonomy" id="930990"/>
    <lineage>
        <taxon>Eukaryota</taxon>
        <taxon>Fungi</taxon>
        <taxon>Dikarya</taxon>
        <taxon>Basidiomycota</taxon>
        <taxon>Agaricomycotina</taxon>
        <taxon>Agaricomycetes</taxon>
        <taxon>Cantharellales</taxon>
        <taxon>Botryobasidiaceae</taxon>
        <taxon>Botryobasidium</taxon>
    </lineage>
</organism>
<feature type="compositionally biased region" description="Basic and acidic residues" evidence="1">
    <location>
        <begin position="726"/>
        <end position="735"/>
    </location>
</feature>
<dbReference type="PANTHER" id="PTHR12357:SF3">
    <property type="entry name" value="YTH DOMAIN-CONTAINING PROTEIN 1"/>
    <property type="match status" value="1"/>
</dbReference>
<dbReference type="HOGENOM" id="CLU_011694_1_0_1"/>
<feature type="compositionally biased region" description="Low complexity" evidence="1">
    <location>
        <begin position="1112"/>
        <end position="1129"/>
    </location>
</feature>
<dbReference type="InterPro" id="IPR045168">
    <property type="entry name" value="YTH_prot"/>
</dbReference>
<feature type="compositionally biased region" description="Polar residues" evidence="1">
    <location>
        <begin position="1019"/>
        <end position="1034"/>
    </location>
</feature>
<evidence type="ECO:0000256" key="1">
    <source>
        <dbReference type="SAM" id="MobiDB-lite"/>
    </source>
</evidence>
<feature type="region of interest" description="Disordered" evidence="1">
    <location>
        <begin position="898"/>
        <end position="977"/>
    </location>
</feature>
<name>A0A067MZA2_BOTB1</name>
<dbReference type="AlphaFoldDB" id="A0A067MZA2"/>
<dbReference type="STRING" id="930990.A0A067MZA2"/>
<dbReference type="Gene3D" id="3.10.590.10">
    <property type="entry name" value="ph1033 like domains"/>
    <property type="match status" value="2"/>
</dbReference>
<dbReference type="Proteomes" id="UP000027195">
    <property type="component" value="Unassembled WGS sequence"/>
</dbReference>
<feature type="compositionally biased region" description="Low complexity" evidence="1">
    <location>
        <begin position="965"/>
        <end position="977"/>
    </location>
</feature>
<feature type="compositionally biased region" description="Polar residues" evidence="1">
    <location>
        <begin position="71"/>
        <end position="86"/>
    </location>
</feature>
<evidence type="ECO:0000259" key="2">
    <source>
        <dbReference type="PROSITE" id="PS50882"/>
    </source>
</evidence>
<dbReference type="GO" id="GO:0000398">
    <property type="term" value="P:mRNA splicing, via spliceosome"/>
    <property type="evidence" value="ECO:0007669"/>
    <property type="project" value="TreeGrafter"/>
</dbReference>
<feature type="compositionally biased region" description="Low complexity" evidence="1">
    <location>
        <begin position="747"/>
        <end position="759"/>
    </location>
</feature>
<feature type="region of interest" description="Disordered" evidence="1">
    <location>
        <begin position="726"/>
        <end position="789"/>
    </location>
</feature>
<keyword evidence="4" id="KW-1185">Reference proteome</keyword>
<dbReference type="CDD" id="cd21134">
    <property type="entry name" value="YTH"/>
    <property type="match status" value="1"/>
</dbReference>
<dbReference type="GO" id="GO:0000381">
    <property type="term" value="P:regulation of alternative mRNA splicing, via spliceosome"/>
    <property type="evidence" value="ECO:0007669"/>
    <property type="project" value="TreeGrafter"/>
</dbReference>